<keyword evidence="3" id="KW-0808">Transferase</keyword>
<comment type="cofactor">
    <cofactor evidence="1">
        <name>pyridoxal 5'-phosphate</name>
        <dbReference type="ChEBI" id="CHEBI:597326"/>
    </cofactor>
</comment>
<dbReference type="PANTHER" id="PTHR42778:SF1">
    <property type="entry name" value="2-AMINOETHYLPHOSPHONATE--PYRUVATE TRANSAMINASE"/>
    <property type="match status" value="1"/>
</dbReference>
<dbReference type="EMBL" id="JAFBCV010000011">
    <property type="protein sequence ID" value="MBM7840017.1"/>
    <property type="molecule type" value="Genomic_DNA"/>
</dbReference>
<feature type="domain" description="N-acetyltransferase" evidence="5">
    <location>
        <begin position="6"/>
        <end position="169"/>
    </location>
</feature>
<evidence type="ECO:0000256" key="1">
    <source>
        <dbReference type="ARBA" id="ARBA00001933"/>
    </source>
</evidence>
<dbReference type="Gene3D" id="3.40.640.10">
    <property type="entry name" value="Type I PLP-dependent aspartate aminotransferase-like (Major domain)"/>
    <property type="match status" value="1"/>
</dbReference>
<protein>
    <submittedName>
        <fullName evidence="6">Aspartate aminotransferase-like enzyme/GNAT superfamily N-acetyltransferase</fullName>
    </submittedName>
</protein>
<dbReference type="InterPro" id="IPR015424">
    <property type="entry name" value="PyrdxlP-dep_Trfase"/>
</dbReference>
<name>A0ABS2SWV4_9BACI</name>
<comment type="caution">
    <text evidence="6">The sequence shown here is derived from an EMBL/GenBank/DDBJ whole genome shotgun (WGS) entry which is preliminary data.</text>
</comment>
<dbReference type="InterPro" id="IPR000192">
    <property type="entry name" value="Aminotrans_V_dom"/>
</dbReference>
<dbReference type="InterPro" id="IPR000182">
    <property type="entry name" value="GNAT_dom"/>
</dbReference>
<gene>
    <name evidence="6" type="ORF">JOC54_003297</name>
</gene>
<dbReference type="RefSeq" id="WP_204467423.1">
    <property type="nucleotide sequence ID" value="NZ_JAFBCV010000011.1"/>
</dbReference>
<dbReference type="PANTHER" id="PTHR42778">
    <property type="entry name" value="2-AMINOETHYLPHOSPHONATE--PYRUVATE TRANSAMINASE"/>
    <property type="match status" value="1"/>
</dbReference>
<keyword evidence="2" id="KW-0032">Aminotransferase</keyword>
<dbReference type="PROSITE" id="PS51186">
    <property type="entry name" value="GNAT"/>
    <property type="match status" value="1"/>
</dbReference>
<evidence type="ECO:0000256" key="4">
    <source>
        <dbReference type="ARBA" id="ARBA00022898"/>
    </source>
</evidence>
<dbReference type="InterPro" id="IPR015421">
    <property type="entry name" value="PyrdxlP-dep_Trfase_major"/>
</dbReference>
<evidence type="ECO:0000256" key="3">
    <source>
        <dbReference type="ARBA" id="ARBA00022679"/>
    </source>
</evidence>
<dbReference type="SUPFAM" id="SSF55729">
    <property type="entry name" value="Acyl-CoA N-acyltransferases (Nat)"/>
    <property type="match status" value="1"/>
</dbReference>
<dbReference type="Proteomes" id="UP001179280">
    <property type="component" value="Unassembled WGS sequence"/>
</dbReference>
<evidence type="ECO:0000259" key="5">
    <source>
        <dbReference type="PROSITE" id="PS51186"/>
    </source>
</evidence>
<organism evidence="6 7">
    <name type="scientific">Shouchella xiaoxiensis</name>
    <dbReference type="NCBI Taxonomy" id="766895"/>
    <lineage>
        <taxon>Bacteria</taxon>
        <taxon>Bacillati</taxon>
        <taxon>Bacillota</taxon>
        <taxon>Bacilli</taxon>
        <taxon>Bacillales</taxon>
        <taxon>Bacillaceae</taxon>
        <taxon>Shouchella</taxon>
    </lineage>
</organism>
<dbReference type="SUPFAM" id="SSF53383">
    <property type="entry name" value="PLP-dependent transferases"/>
    <property type="match status" value="1"/>
</dbReference>
<evidence type="ECO:0000313" key="6">
    <source>
        <dbReference type="EMBL" id="MBM7840017.1"/>
    </source>
</evidence>
<evidence type="ECO:0000313" key="7">
    <source>
        <dbReference type="Proteomes" id="UP001179280"/>
    </source>
</evidence>
<sequence length="534" mass="60683">MAFPSLTYKIAQTEKEYEQIYHLNYKTFVEEIPQHQENQQHQLIDRFDDENIYVIAKQEEEVIAMICVRDKRPFSLDEKLSDLDEQLGLYGELCEIRLLSIKQEYRKGLVFFRLVSELVSYCLKQGYTVALISGTTTQLRLYQKIGFVPFGPLVGKKDAYFQPMYLTEDNFVQATKAFRKITAKRSHFKEQLFLPGPVSMTSKVQQAWSKPPFSHRSETMATVVKEVKEELLSLTSGHFVEIAVGTGTMANEMIAGQLAKVKEHGAIIASGEFGERLLEQAERWDLSFDRVHHQDWSPVSLDSIKTLLAGNRAIKWLWTVHCETSTGYLYPLEELKQLCNTYKVKLCVDACSSLGCVPVNLSGVYLASSVSGKGLASYPGLALVFYQYPTRPANMLPSYLDLGLYCQNNSVPFTHSTNLITALHQALQDRPTSSTSLWYQIKDLMEVNELDTLKFNHFSPAILTIRLPERVNSKKLGDALKLKSIFISYESSYLLSRNWIQIALMGRVDHSNALKAARIIANTYHAYAGEKVMN</sequence>
<dbReference type="Gene3D" id="3.40.630.30">
    <property type="match status" value="1"/>
</dbReference>
<reference evidence="6" key="1">
    <citation type="submission" date="2021-01" db="EMBL/GenBank/DDBJ databases">
        <title>Genomic Encyclopedia of Type Strains, Phase IV (KMG-IV): sequencing the most valuable type-strain genomes for metagenomic binning, comparative biology and taxonomic classification.</title>
        <authorList>
            <person name="Goeker M."/>
        </authorList>
    </citation>
    <scope>NUCLEOTIDE SEQUENCE</scope>
    <source>
        <strain evidence="6">DSM 21943</strain>
    </source>
</reference>
<keyword evidence="7" id="KW-1185">Reference proteome</keyword>
<dbReference type="Pfam" id="PF13444">
    <property type="entry name" value="Acetyltransf_5"/>
    <property type="match status" value="1"/>
</dbReference>
<keyword evidence="4" id="KW-0663">Pyridoxal phosphate</keyword>
<dbReference type="InterPro" id="IPR015422">
    <property type="entry name" value="PyrdxlP-dep_Trfase_small"/>
</dbReference>
<evidence type="ECO:0000256" key="2">
    <source>
        <dbReference type="ARBA" id="ARBA00022576"/>
    </source>
</evidence>
<dbReference type="InterPro" id="IPR016181">
    <property type="entry name" value="Acyl_CoA_acyltransferase"/>
</dbReference>
<proteinExistence type="predicted"/>
<accession>A0ABS2SWV4</accession>
<dbReference type="Pfam" id="PF00266">
    <property type="entry name" value="Aminotran_5"/>
    <property type="match status" value="1"/>
</dbReference>
<dbReference type="Gene3D" id="3.90.1150.10">
    <property type="entry name" value="Aspartate Aminotransferase, domain 1"/>
    <property type="match status" value="1"/>
</dbReference>